<accession>A0AB39KYN2</accession>
<evidence type="ECO:0000313" key="1">
    <source>
        <dbReference type="EMBL" id="XDO98378.1"/>
    </source>
</evidence>
<organism evidence="1">
    <name type="scientific">Caulobacter sp. 73W</name>
    <dbReference type="NCBI Taxonomy" id="3161137"/>
    <lineage>
        <taxon>Bacteria</taxon>
        <taxon>Pseudomonadati</taxon>
        <taxon>Pseudomonadota</taxon>
        <taxon>Alphaproteobacteria</taxon>
        <taxon>Caulobacterales</taxon>
        <taxon>Caulobacteraceae</taxon>
        <taxon>Caulobacter</taxon>
    </lineage>
</organism>
<gene>
    <name evidence="1" type="ORF">ABOZ73_08185</name>
</gene>
<proteinExistence type="predicted"/>
<dbReference type="EMBL" id="CP158375">
    <property type="protein sequence ID" value="XDO98378.1"/>
    <property type="molecule type" value="Genomic_DNA"/>
</dbReference>
<reference evidence="1" key="1">
    <citation type="submission" date="2024-06" db="EMBL/GenBank/DDBJ databases">
        <title>Caulobacter inopinatus, sp. nov.</title>
        <authorList>
            <person name="Donachie S.P."/>
        </authorList>
    </citation>
    <scope>NUCLEOTIDE SEQUENCE</scope>
    <source>
        <strain evidence="1">73W</strain>
    </source>
</reference>
<dbReference type="InterPro" id="IPR022037">
    <property type="entry name" value="DUF3606"/>
</dbReference>
<protein>
    <submittedName>
        <fullName evidence="1">DUF3606 domain-containing protein</fullName>
    </submittedName>
</protein>
<name>A0AB39KYN2_9CAUL</name>
<sequence>MSDDKTKVGEPDRSFIAMGEDHEVRYWTGKFGVDRDALQRAVDQVGNGAADVEQFLQGQRAG</sequence>
<dbReference type="AlphaFoldDB" id="A0AB39KYN2"/>
<dbReference type="RefSeq" id="WP_369062236.1">
    <property type="nucleotide sequence ID" value="NZ_CP158375.1"/>
</dbReference>
<dbReference type="Pfam" id="PF12244">
    <property type="entry name" value="DUF3606"/>
    <property type="match status" value="1"/>
</dbReference>